<dbReference type="EMBL" id="CP032544">
    <property type="protein sequence ID" value="AZJ32419.1"/>
    <property type="molecule type" value="Genomic_DNA"/>
</dbReference>
<dbReference type="EMBL" id="CP050861">
    <property type="protein sequence ID" value="UTD15097.1"/>
    <property type="molecule type" value="Genomic_DNA"/>
</dbReference>
<organism evidence="2 4">
    <name type="scientific">Tenacibaculum mesophilum</name>
    <dbReference type="NCBI Taxonomy" id="104268"/>
    <lineage>
        <taxon>Bacteria</taxon>
        <taxon>Pseudomonadati</taxon>
        <taxon>Bacteroidota</taxon>
        <taxon>Flavobacteriia</taxon>
        <taxon>Flavobacteriales</taxon>
        <taxon>Flavobacteriaceae</taxon>
        <taxon>Tenacibaculum</taxon>
    </lineage>
</organism>
<name>A0AAE9MKS7_9FLAO</name>
<sequence length="228" mass="25735">MTFKNKSLEILSSSEMINLAEFIVKENFKHHTKGSLPSNYYSSIQSIYKEELGFSKNSKVFVSKNDKGEIQGAIRVLRWDYSRKLPIQKIFGINPIEIAGMSPLKTIWHIGRFAIKKEVSDINLFKKLMICAISPICEKENSVAFAECDSKLLRVLRILGIEATVVGEAVNYLGSETIPVCMTYSGLIGFYRKNKHLIFKSIDDSSVKKSKLPKSVVVDSQLVNYTLV</sequence>
<evidence type="ECO:0000313" key="1">
    <source>
        <dbReference type="EMBL" id="AZJ32419.1"/>
    </source>
</evidence>
<protein>
    <submittedName>
        <fullName evidence="2">Uncharacterized protein</fullName>
    </submittedName>
</protein>
<dbReference type="RefSeq" id="WP_073184646.1">
    <property type="nucleotide sequence ID" value="NZ_CANLMG010000011.1"/>
</dbReference>
<reference evidence="2" key="2">
    <citation type="submission" date="2020-04" db="EMBL/GenBank/DDBJ databases">
        <title>Tenacibaculum mesophilum bac2.</title>
        <authorList>
            <person name="Li M."/>
        </authorList>
    </citation>
    <scope>NUCLEOTIDE SEQUENCE</scope>
    <source>
        <strain evidence="2">Bac2</strain>
    </source>
</reference>
<dbReference type="Proteomes" id="UP001056837">
    <property type="component" value="Chromosome"/>
</dbReference>
<evidence type="ECO:0000313" key="3">
    <source>
        <dbReference type="Proteomes" id="UP000269693"/>
    </source>
</evidence>
<dbReference type="SUPFAM" id="SSF55729">
    <property type="entry name" value="Acyl-CoA N-acyltransferases (Nat)"/>
    <property type="match status" value="1"/>
</dbReference>
<gene>
    <name evidence="1" type="ORF">D6200_07545</name>
    <name evidence="2" type="ORF">HER15_06265</name>
</gene>
<dbReference type="Proteomes" id="UP000269693">
    <property type="component" value="Chromosome"/>
</dbReference>
<reference evidence="1 3" key="1">
    <citation type="submission" date="2018-09" db="EMBL/GenBank/DDBJ databases">
        <title>Insights into the microbiota of Asian seabass (Lates calcarifer) with tenacibaculosis symptoms and description of sp. nov. Tenacibaculum singaporense.</title>
        <authorList>
            <person name="Miyake S."/>
            <person name="Soh M."/>
            <person name="Azman M.N."/>
            <person name="Ngoh S.Y."/>
            <person name="Orban L."/>
            <person name="Seedorf H."/>
        </authorList>
    </citation>
    <scope>NUCLEOTIDE SEQUENCE [LARGE SCALE GENOMIC DNA]</scope>
    <source>
        <strain evidence="1 3">DSM 13764</strain>
    </source>
</reference>
<dbReference type="InterPro" id="IPR016181">
    <property type="entry name" value="Acyl_CoA_acyltransferase"/>
</dbReference>
<accession>A0AAE9MKS7</accession>
<evidence type="ECO:0000313" key="2">
    <source>
        <dbReference type="EMBL" id="UTD15097.1"/>
    </source>
</evidence>
<dbReference type="AlphaFoldDB" id="A0AAE9MKS7"/>
<proteinExistence type="predicted"/>
<keyword evidence="3" id="KW-1185">Reference proteome</keyword>
<dbReference type="Gene3D" id="3.40.630.30">
    <property type="match status" value="1"/>
</dbReference>
<evidence type="ECO:0000313" key="4">
    <source>
        <dbReference type="Proteomes" id="UP001056837"/>
    </source>
</evidence>